<accession>A0A6N7PHK6</accession>
<keyword evidence="4" id="KW-1185">Reference proteome</keyword>
<dbReference type="EMBL" id="WJIE01000001">
    <property type="protein sequence ID" value="MRG91287.1"/>
    <property type="molecule type" value="Genomic_DNA"/>
</dbReference>
<evidence type="ECO:0000313" key="4">
    <source>
        <dbReference type="Proteomes" id="UP000440224"/>
    </source>
</evidence>
<dbReference type="InterPro" id="IPR009875">
    <property type="entry name" value="PilZ_domain"/>
</dbReference>
<feature type="region of interest" description="Disordered" evidence="1">
    <location>
        <begin position="1"/>
        <end position="35"/>
    </location>
</feature>
<evidence type="ECO:0000313" key="3">
    <source>
        <dbReference type="EMBL" id="MRG91287.1"/>
    </source>
</evidence>
<name>A0A6N7PHK6_9BACT</name>
<feature type="domain" description="PilZ" evidence="2">
    <location>
        <begin position="34"/>
        <end position="113"/>
    </location>
</feature>
<dbReference type="GO" id="GO:0035438">
    <property type="term" value="F:cyclic-di-GMP binding"/>
    <property type="evidence" value="ECO:0007669"/>
    <property type="project" value="InterPro"/>
</dbReference>
<sequence>MTAQGARRGTPMSNQDREEEGPLSEGPLSGPASDRRTALRHSAVFPAHVDTGNGNKRTAVIRDLSVSGALLLTRARVKIGDEVTLSLYLTGDPNQAQEVKGRVVRDERRSVEVSDIWPYAVAIRFNEPFEAIEPDVKALAEKQANLGLTPKET</sequence>
<reference evidence="3 4" key="1">
    <citation type="submission" date="2019-10" db="EMBL/GenBank/DDBJ databases">
        <title>A soil myxobacterium in the family Polyangiaceae.</title>
        <authorList>
            <person name="Li Y."/>
            <person name="Wang J."/>
        </authorList>
    </citation>
    <scope>NUCLEOTIDE SEQUENCE [LARGE SCALE GENOMIC DNA]</scope>
    <source>
        <strain evidence="3 4">DSM 14734</strain>
    </source>
</reference>
<dbReference type="SUPFAM" id="SSF141371">
    <property type="entry name" value="PilZ domain-like"/>
    <property type="match status" value="1"/>
</dbReference>
<gene>
    <name evidence="3" type="ORF">GF068_05025</name>
</gene>
<dbReference type="Proteomes" id="UP000440224">
    <property type="component" value="Unassembled WGS sequence"/>
</dbReference>
<evidence type="ECO:0000259" key="2">
    <source>
        <dbReference type="Pfam" id="PF07238"/>
    </source>
</evidence>
<dbReference type="AlphaFoldDB" id="A0A6N7PHK6"/>
<protein>
    <recommendedName>
        <fullName evidence="2">PilZ domain-containing protein</fullName>
    </recommendedName>
</protein>
<dbReference type="Pfam" id="PF07238">
    <property type="entry name" value="PilZ"/>
    <property type="match status" value="1"/>
</dbReference>
<dbReference type="Gene3D" id="2.40.10.220">
    <property type="entry name" value="predicted glycosyltransferase like domains"/>
    <property type="match status" value="1"/>
</dbReference>
<organism evidence="3 4">
    <name type="scientific">Polyangium spumosum</name>
    <dbReference type="NCBI Taxonomy" id="889282"/>
    <lineage>
        <taxon>Bacteria</taxon>
        <taxon>Pseudomonadati</taxon>
        <taxon>Myxococcota</taxon>
        <taxon>Polyangia</taxon>
        <taxon>Polyangiales</taxon>
        <taxon>Polyangiaceae</taxon>
        <taxon>Polyangium</taxon>
    </lineage>
</organism>
<evidence type="ECO:0000256" key="1">
    <source>
        <dbReference type="SAM" id="MobiDB-lite"/>
    </source>
</evidence>
<comment type="caution">
    <text evidence="3">The sequence shown here is derived from an EMBL/GenBank/DDBJ whole genome shotgun (WGS) entry which is preliminary data.</text>
</comment>
<proteinExistence type="predicted"/>
<dbReference type="OrthoDB" id="5513852at2"/>